<accession>A0A2P2K1U4</accession>
<reference evidence="2" key="1">
    <citation type="submission" date="2018-02" db="EMBL/GenBank/DDBJ databases">
        <title>Rhizophora mucronata_Transcriptome.</title>
        <authorList>
            <person name="Meera S.P."/>
            <person name="Sreeshan A."/>
            <person name="Augustine A."/>
        </authorList>
    </citation>
    <scope>NUCLEOTIDE SEQUENCE</scope>
    <source>
        <tissue evidence="2">Leaf</tissue>
    </source>
</reference>
<dbReference type="EMBL" id="GGEC01019187">
    <property type="protein sequence ID" value="MBW99670.1"/>
    <property type="molecule type" value="Transcribed_RNA"/>
</dbReference>
<evidence type="ECO:0000313" key="2">
    <source>
        <dbReference type="EMBL" id="MBW99670.1"/>
    </source>
</evidence>
<sequence>MGILCHGTYTIYTTFVSYLAQLQNWCQGSTMLLIFTIFITITTITIHIRFTSCGFSRHQFTPFTRNIGHFKDSNRVPRIFLCLSTSNKIHCVWKLCAYQTQ</sequence>
<organism evidence="2">
    <name type="scientific">Rhizophora mucronata</name>
    <name type="common">Asiatic mangrove</name>
    <dbReference type="NCBI Taxonomy" id="61149"/>
    <lineage>
        <taxon>Eukaryota</taxon>
        <taxon>Viridiplantae</taxon>
        <taxon>Streptophyta</taxon>
        <taxon>Embryophyta</taxon>
        <taxon>Tracheophyta</taxon>
        <taxon>Spermatophyta</taxon>
        <taxon>Magnoliopsida</taxon>
        <taxon>eudicotyledons</taxon>
        <taxon>Gunneridae</taxon>
        <taxon>Pentapetalae</taxon>
        <taxon>rosids</taxon>
        <taxon>fabids</taxon>
        <taxon>Malpighiales</taxon>
        <taxon>Rhizophoraceae</taxon>
        <taxon>Rhizophora</taxon>
    </lineage>
</organism>
<protein>
    <submittedName>
        <fullName evidence="2">Uncharacterized protein</fullName>
    </submittedName>
</protein>
<dbReference type="AlphaFoldDB" id="A0A2P2K1U4"/>
<keyword evidence="1" id="KW-0472">Membrane</keyword>
<keyword evidence="1" id="KW-0812">Transmembrane</keyword>
<evidence type="ECO:0000256" key="1">
    <source>
        <dbReference type="SAM" id="Phobius"/>
    </source>
</evidence>
<name>A0A2P2K1U4_RHIMU</name>
<proteinExistence type="predicted"/>
<keyword evidence="1" id="KW-1133">Transmembrane helix</keyword>
<feature type="transmembrane region" description="Helical" evidence="1">
    <location>
        <begin position="31"/>
        <end position="50"/>
    </location>
</feature>